<proteinExistence type="predicted"/>
<dbReference type="Proteomes" id="UP000243900">
    <property type="component" value="Unassembled WGS sequence"/>
</dbReference>
<name>A0A2P6AQU1_9GAMM</name>
<keyword evidence="2" id="KW-1185">Reference proteome</keyword>
<dbReference type="AlphaFoldDB" id="A0A2P6AQU1"/>
<organism evidence="1 2">
    <name type="scientific">Amnimonas aquatica</name>
    <dbReference type="NCBI Taxonomy" id="2094561"/>
    <lineage>
        <taxon>Bacteria</taxon>
        <taxon>Pseudomonadati</taxon>
        <taxon>Pseudomonadota</taxon>
        <taxon>Gammaproteobacteria</taxon>
        <taxon>Moraxellales</taxon>
        <taxon>Moraxellaceae</taxon>
        <taxon>Amnimonas</taxon>
    </lineage>
</organism>
<sequence length="169" mass="19241">MSTSVDRHLQALVQAGDLRKLAQGLYYAPRKSVFGELPPDDAELVRSFLRDDDFLLFSPSAYNTVGLGTTQLYNRTVVYNRKRHGHFRLGNREFDFRVKPRFPHALSTEFLFVDLLNNVDELAEDASAVWARAASRFKQLDSNSLNQALRAYGNVTTRKRLEGVFRAAT</sequence>
<gene>
    <name evidence="1" type="ORF">C5O18_08775</name>
</gene>
<protein>
    <submittedName>
        <fullName evidence="1">Uncharacterized protein</fullName>
    </submittedName>
</protein>
<evidence type="ECO:0000313" key="2">
    <source>
        <dbReference type="Proteomes" id="UP000243900"/>
    </source>
</evidence>
<accession>A0A2P6AQU1</accession>
<dbReference type="OrthoDB" id="583588at2"/>
<dbReference type="EMBL" id="PTQZ01000259">
    <property type="protein sequence ID" value="PQA32679.1"/>
    <property type="molecule type" value="Genomic_DNA"/>
</dbReference>
<reference evidence="2" key="1">
    <citation type="submission" date="2018-02" db="EMBL/GenBank/DDBJ databases">
        <title>Genome sequencing of Solimonas sp. HR-BB.</title>
        <authorList>
            <person name="Lee Y."/>
            <person name="Jeon C.O."/>
        </authorList>
    </citation>
    <scope>NUCLEOTIDE SEQUENCE [LARGE SCALE GENOMIC DNA]</scope>
    <source>
        <strain evidence="2">HR-E</strain>
    </source>
</reference>
<evidence type="ECO:0000313" key="1">
    <source>
        <dbReference type="EMBL" id="PQA32679.1"/>
    </source>
</evidence>
<comment type="caution">
    <text evidence="1">The sequence shown here is derived from an EMBL/GenBank/DDBJ whole genome shotgun (WGS) entry which is preliminary data.</text>
</comment>